<evidence type="ECO:0000313" key="2">
    <source>
        <dbReference type="Proteomes" id="UP001165082"/>
    </source>
</evidence>
<dbReference type="SUPFAM" id="SSF48403">
    <property type="entry name" value="Ankyrin repeat"/>
    <property type="match status" value="1"/>
</dbReference>
<dbReference type="EMBL" id="BRXZ01002779">
    <property type="protein sequence ID" value="GMH70008.1"/>
    <property type="molecule type" value="Genomic_DNA"/>
</dbReference>
<proteinExistence type="predicted"/>
<gene>
    <name evidence="1" type="ORF">TrRE_jg6427</name>
</gene>
<keyword evidence="2" id="KW-1185">Reference proteome</keyword>
<organism evidence="1 2">
    <name type="scientific">Triparma retinervis</name>
    <dbReference type="NCBI Taxonomy" id="2557542"/>
    <lineage>
        <taxon>Eukaryota</taxon>
        <taxon>Sar</taxon>
        <taxon>Stramenopiles</taxon>
        <taxon>Ochrophyta</taxon>
        <taxon>Bolidophyceae</taxon>
        <taxon>Parmales</taxon>
        <taxon>Triparmaceae</taxon>
        <taxon>Triparma</taxon>
    </lineage>
</organism>
<protein>
    <submittedName>
        <fullName evidence="1">Uncharacterized protein</fullName>
    </submittedName>
</protein>
<dbReference type="AlphaFoldDB" id="A0A9W7E939"/>
<comment type="caution">
    <text evidence="1">The sequence shown here is derived from an EMBL/GenBank/DDBJ whole genome shotgun (WGS) entry which is preliminary data.</text>
</comment>
<evidence type="ECO:0000313" key="1">
    <source>
        <dbReference type="EMBL" id="GMH70008.1"/>
    </source>
</evidence>
<name>A0A9W7E939_9STRA</name>
<reference evidence="1" key="1">
    <citation type="submission" date="2022-07" db="EMBL/GenBank/DDBJ databases">
        <title>Genome analysis of Parmales, a sister group of diatoms, reveals the evolutionary specialization of diatoms from phago-mixotrophs to photoautotrophs.</title>
        <authorList>
            <person name="Ban H."/>
            <person name="Sato S."/>
            <person name="Yoshikawa S."/>
            <person name="Kazumasa Y."/>
            <person name="Nakamura Y."/>
            <person name="Ichinomiya M."/>
            <person name="Saitoh K."/>
            <person name="Sato N."/>
            <person name="Blanc-Mathieu R."/>
            <person name="Endo H."/>
            <person name="Kuwata A."/>
            <person name="Ogata H."/>
        </authorList>
    </citation>
    <scope>NUCLEOTIDE SEQUENCE</scope>
</reference>
<dbReference type="Proteomes" id="UP001165082">
    <property type="component" value="Unassembled WGS sequence"/>
</dbReference>
<accession>A0A9W7E939</accession>
<dbReference type="InterPro" id="IPR036770">
    <property type="entry name" value="Ankyrin_rpt-contain_sf"/>
</dbReference>
<dbReference type="OrthoDB" id="20872at2759"/>
<sequence length="410" mass="45821">MTKNIKEVPKSVELVNDISYPNSYKSVLREELEIMLVNLWGEYLREMEEGSGSGANRTFSLSYKRPTAVITSTVRSSSCATFHCHHSTCSYKGTVRDLRHHYCGKHSATWNEAVMETMRYQDDMLVVSRGGEGGERGDNDEVDEMQTVKKQTKHDPITEAVISGDVSALAALLPPSSPPPHDPNILLNVSRSLDPIPILTYLLDTLSFPINARQPGSRGWGGRHLLHWTMRNRNLPLLSYLLSLPTSSGLDLDPVTDDGTGCLEYGVYGGFVEGCEAYKRKAEGGGFWGRVRGRRNKYGCNPALWAGLGKWCVEGERGEMEKVWGWLFENLEEDEVRVCNGNGHTIMHKLAQRRAGEAASVVGRWWRGGWGRDNDGLLPSDLAKAEGWKEGEIWFRGEEEKRGCTRSSLI</sequence>